<accession>A0A9E6Y3J6</accession>
<dbReference type="AlphaFoldDB" id="A0A9E6Y3J6"/>
<dbReference type="InterPro" id="IPR052721">
    <property type="entry name" value="ET_Amicyanin"/>
</dbReference>
<organism evidence="2 3">
    <name type="scientific">Capillimicrobium parvum</name>
    <dbReference type="NCBI Taxonomy" id="2884022"/>
    <lineage>
        <taxon>Bacteria</taxon>
        <taxon>Bacillati</taxon>
        <taxon>Actinomycetota</taxon>
        <taxon>Thermoleophilia</taxon>
        <taxon>Solirubrobacterales</taxon>
        <taxon>Capillimicrobiaceae</taxon>
        <taxon>Capillimicrobium</taxon>
    </lineage>
</organism>
<evidence type="ECO:0008006" key="4">
    <source>
        <dbReference type="Google" id="ProtNLM"/>
    </source>
</evidence>
<keyword evidence="1" id="KW-0732">Signal</keyword>
<dbReference type="SUPFAM" id="SSF49503">
    <property type="entry name" value="Cupredoxins"/>
    <property type="match status" value="2"/>
</dbReference>
<feature type="chain" id="PRO_5039000557" description="Blue (type 1) copper domain-containing protein" evidence="1">
    <location>
        <begin position="24"/>
        <end position="359"/>
    </location>
</feature>
<dbReference type="Gene3D" id="2.60.40.420">
    <property type="entry name" value="Cupredoxins - blue copper proteins"/>
    <property type="match status" value="2"/>
</dbReference>
<evidence type="ECO:0000313" key="3">
    <source>
        <dbReference type="Proteomes" id="UP001162834"/>
    </source>
</evidence>
<sequence>MVRAIAAVTMTAAAALVAGPAMASAATKTVNMGLPVKAQKTFNEQLGSDVNAFFPRVTTIHVGDSVRFAPTGFHTFDFPASGGQPLPLFSPTGQKVSGSLDAAGTPFWFNGQDAVGFTPALGPPGLFGKSVKYNGSARVESGLPLANNPPVITVRFTKPGRYTYYCDVHPGMKGLVIVKPKGRKVPSARADARRLARQLRNAKRVAAGLSGQAPPSGTVDVGNSGPGGVEYFGFLPQTQTVSTGTTLVFRMSPGSYDVHTATAGPGDPEQQPDSYLGKLAATFEAPVLDPIAVYPSDPPTPTPTLTPTTHGNGFWNTGVMDASSATALPSQGSVTFTAPGQYEFYCLIHPFMHGTVVVR</sequence>
<proteinExistence type="predicted"/>
<dbReference type="EMBL" id="CP087164">
    <property type="protein sequence ID" value="UGS39198.1"/>
    <property type="molecule type" value="Genomic_DNA"/>
</dbReference>
<reference evidence="2" key="1">
    <citation type="journal article" date="2022" name="Int. J. Syst. Evol. Microbiol.">
        <title>Pseudomonas aegrilactucae sp. nov. and Pseudomonas morbosilactucae sp. nov., pathogens causing bacterial rot of lettuce in Japan.</title>
        <authorList>
            <person name="Sawada H."/>
            <person name="Fujikawa T."/>
            <person name="Satou M."/>
        </authorList>
    </citation>
    <scope>NUCLEOTIDE SEQUENCE</scope>
    <source>
        <strain evidence="2">0166_1</strain>
    </source>
</reference>
<dbReference type="KEGG" id="sbae:DSM104329_05630"/>
<evidence type="ECO:0000313" key="2">
    <source>
        <dbReference type="EMBL" id="UGS39198.1"/>
    </source>
</evidence>
<dbReference type="PANTHER" id="PTHR36507">
    <property type="entry name" value="BLL1555 PROTEIN"/>
    <property type="match status" value="1"/>
</dbReference>
<evidence type="ECO:0000256" key="1">
    <source>
        <dbReference type="SAM" id="SignalP"/>
    </source>
</evidence>
<dbReference type="RefSeq" id="WP_259313202.1">
    <property type="nucleotide sequence ID" value="NZ_CP087164.1"/>
</dbReference>
<feature type="signal peptide" evidence="1">
    <location>
        <begin position="1"/>
        <end position="23"/>
    </location>
</feature>
<dbReference type="PANTHER" id="PTHR36507:SF1">
    <property type="entry name" value="BLL1555 PROTEIN"/>
    <property type="match status" value="1"/>
</dbReference>
<dbReference type="Proteomes" id="UP001162834">
    <property type="component" value="Chromosome"/>
</dbReference>
<name>A0A9E6Y3J6_9ACTN</name>
<keyword evidence="3" id="KW-1185">Reference proteome</keyword>
<dbReference type="InterPro" id="IPR008972">
    <property type="entry name" value="Cupredoxin"/>
</dbReference>
<gene>
    <name evidence="2" type="ORF">DSM104329_05630</name>
</gene>
<protein>
    <recommendedName>
        <fullName evidence="4">Blue (type 1) copper domain-containing protein</fullName>
    </recommendedName>
</protein>